<dbReference type="GO" id="GO:0016787">
    <property type="term" value="F:hydrolase activity"/>
    <property type="evidence" value="ECO:0007669"/>
    <property type="project" value="UniProtKB-KW"/>
</dbReference>
<comment type="catalytic activity">
    <reaction evidence="10">
        <text>adenosine + phosphate = alpha-D-ribose 1-phosphate + adenine</text>
        <dbReference type="Rhea" id="RHEA:27642"/>
        <dbReference type="ChEBI" id="CHEBI:16335"/>
        <dbReference type="ChEBI" id="CHEBI:16708"/>
        <dbReference type="ChEBI" id="CHEBI:43474"/>
        <dbReference type="ChEBI" id="CHEBI:57720"/>
        <dbReference type="EC" id="2.4.2.1"/>
    </reaction>
    <physiologicalReaction direction="left-to-right" evidence="10">
        <dbReference type="Rhea" id="RHEA:27643"/>
    </physiologicalReaction>
</comment>
<name>A0A366EIQ3_9BACI</name>
<evidence type="ECO:0000256" key="5">
    <source>
        <dbReference type="ARBA" id="ARBA00022679"/>
    </source>
</evidence>
<evidence type="ECO:0000256" key="3">
    <source>
        <dbReference type="ARBA" id="ARBA00003215"/>
    </source>
</evidence>
<keyword evidence="14" id="KW-1185">Reference proteome</keyword>
<dbReference type="Proteomes" id="UP000252254">
    <property type="component" value="Unassembled WGS sequence"/>
</dbReference>
<evidence type="ECO:0000256" key="4">
    <source>
        <dbReference type="ARBA" id="ARBA00007353"/>
    </source>
</evidence>
<dbReference type="EMBL" id="QNRI01000001">
    <property type="protein sequence ID" value="RBP01876.1"/>
    <property type="molecule type" value="Genomic_DNA"/>
</dbReference>
<dbReference type="CDD" id="cd16833">
    <property type="entry name" value="YfiH"/>
    <property type="match status" value="1"/>
</dbReference>
<evidence type="ECO:0000256" key="8">
    <source>
        <dbReference type="ARBA" id="ARBA00022833"/>
    </source>
</evidence>
<dbReference type="GO" id="GO:0017061">
    <property type="term" value="F:S-methyl-5-thioadenosine phosphorylase activity"/>
    <property type="evidence" value="ECO:0007669"/>
    <property type="project" value="UniProtKB-EC"/>
</dbReference>
<dbReference type="InterPro" id="IPR003730">
    <property type="entry name" value="Cu_polyphenol_OxRdtase"/>
</dbReference>
<proteinExistence type="inferred from homology"/>
<dbReference type="GO" id="GO:0005507">
    <property type="term" value="F:copper ion binding"/>
    <property type="evidence" value="ECO:0007669"/>
    <property type="project" value="TreeGrafter"/>
</dbReference>
<organism evidence="13 14">
    <name type="scientific">Paraliobacillus ryukyuensis</name>
    <dbReference type="NCBI Taxonomy" id="200904"/>
    <lineage>
        <taxon>Bacteria</taxon>
        <taxon>Bacillati</taxon>
        <taxon>Bacillota</taxon>
        <taxon>Bacilli</taxon>
        <taxon>Bacillales</taxon>
        <taxon>Bacillaceae</taxon>
        <taxon>Paraliobacillus</taxon>
    </lineage>
</organism>
<evidence type="ECO:0000256" key="10">
    <source>
        <dbReference type="ARBA" id="ARBA00048968"/>
    </source>
</evidence>
<dbReference type="PANTHER" id="PTHR30616:SF2">
    <property type="entry name" value="PURINE NUCLEOSIDE PHOSPHORYLASE LACC1"/>
    <property type="match status" value="1"/>
</dbReference>
<comment type="catalytic activity">
    <reaction evidence="11">
        <text>S-methyl-5'-thioadenosine + phosphate = 5-(methylsulfanyl)-alpha-D-ribose 1-phosphate + adenine</text>
        <dbReference type="Rhea" id="RHEA:11852"/>
        <dbReference type="ChEBI" id="CHEBI:16708"/>
        <dbReference type="ChEBI" id="CHEBI:17509"/>
        <dbReference type="ChEBI" id="CHEBI:43474"/>
        <dbReference type="ChEBI" id="CHEBI:58533"/>
        <dbReference type="EC" id="2.4.2.28"/>
    </reaction>
    <physiologicalReaction direction="left-to-right" evidence="11">
        <dbReference type="Rhea" id="RHEA:11853"/>
    </physiologicalReaction>
</comment>
<evidence type="ECO:0000256" key="11">
    <source>
        <dbReference type="ARBA" id="ARBA00049893"/>
    </source>
</evidence>
<comment type="catalytic activity">
    <reaction evidence="9">
        <text>adenosine + H2O + H(+) = inosine + NH4(+)</text>
        <dbReference type="Rhea" id="RHEA:24408"/>
        <dbReference type="ChEBI" id="CHEBI:15377"/>
        <dbReference type="ChEBI" id="CHEBI:15378"/>
        <dbReference type="ChEBI" id="CHEBI:16335"/>
        <dbReference type="ChEBI" id="CHEBI:17596"/>
        <dbReference type="ChEBI" id="CHEBI:28938"/>
        <dbReference type="EC" id="3.5.4.4"/>
    </reaction>
    <physiologicalReaction direction="left-to-right" evidence="9">
        <dbReference type="Rhea" id="RHEA:24409"/>
    </physiologicalReaction>
</comment>
<evidence type="ECO:0000313" key="14">
    <source>
        <dbReference type="Proteomes" id="UP000252254"/>
    </source>
</evidence>
<evidence type="ECO:0000256" key="2">
    <source>
        <dbReference type="ARBA" id="ARBA00001947"/>
    </source>
</evidence>
<keyword evidence="6" id="KW-0479">Metal-binding</keyword>
<keyword evidence="8" id="KW-0862">Zinc</keyword>
<gene>
    <name evidence="13" type="ORF">DES48_101623</name>
</gene>
<comment type="function">
    <text evidence="3">Purine nucleoside enzyme that catalyzes the phosphorolysis of adenosine and inosine nucleosides, yielding D-ribose 1-phosphate and the respective free bases, adenine and hypoxanthine. Also catalyzes the phosphorolysis of S-methyl-5'-thioadenosine into adenine and S-methyl-5-thio-alpha-D-ribose 1-phosphate. Also has adenosine deaminase activity.</text>
</comment>
<protein>
    <recommendedName>
        <fullName evidence="12">Purine nucleoside phosphorylase</fullName>
    </recommendedName>
</protein>
<evidence type="ECO:0000256" key="12">
    <source>
        <dbReference type="RuleBase" id="RU361274"/>
    </source>
</evidence>
<sequence length="266" mass="30083">MEPFIQDHSSMLEIEAWKKQQHDLYVGITTRDGGISKPPYDSFNLGLHVNDCKQDVLVNRSHLATLLGFPLTNWVMGEQTHGTSIHLVTTNDKGKGATDHLTTLAGVDGLITKENNVLLTAMFADCVPLYFWDKETNWIGIAHAGWRGTVQQMAGKMVDALQRSGANIATLQVAIGPAISYQYYEIDQRVYDQIPLSLRDQVTSKTNESHYFLDLSTLHREILLEKGIHSEHIYQTNYCTYHDDKFFSHRREGGKTGRMLGFIGRK</sequence>
<dbReference type="NCBIfam" id="TIGR00726">
    <property type="entry name" value="peptidoglycan editing factor PgeF"/>
    <property type="match status" value="1"/>
</dbReference>
<dbReference type="Pfam" id="PF02578">
    <property type="entry name" value="Cu-oxidase_4"/>
    <property type="match status" value="1"/>
</dbReference>
<keyword evidence="7" id="KW-0378">Hydrolase</keyword>
<comment type="caution">
    <text evidence="13">The sequence shown here is derived from an EMBL/GenBank/DDBJ whole genome shotgun (WGS) entry which is preliminary data.</text>
</comment>
<evidence type="ECO:0000256" key="6">
    <source>
        <dbReference type="ARBA" id="ARBA00022723"/>
    </source>
</evidence>
<dbReference type="InterPro" id="IPR038371">
    <property type="entry name" value="Cu_polyphenol_OxRdtase_sf"/>
</dbReference>
<evidence type="ECO:0000256" key="7">
    <source>
        <dbReference type="ARBA" id="ARBA00022801"/>
    </source>
</evidence>
<dbReference type="AlphaFoldDB" id="A0A366EIQ3"/>
<evidence type="ECO:0000256" key="9">
    <source>
        <dbReference type="ARBA" id="ARBA00047989"/>
    </source>
</evidence>
<evidence type="ECO:0000256" key="1">
    <source>
        <dbReference type="ARBA" id="ARBA00000553"/>
    </source>
</evidence>
<dbReference type="SUPFAM" id="SSF64438">
    <property type="entry name" value="CNF1/YfiH-like putative cysteine hydrolases"/>
    <property type="match status" value="1"/>
</dbReference>
<dbReference type="PANTHER" id="PTHR30616">
    <property type="entry name" value="UNCHARACTERIZED PROTEIN YFIH"/>
    <property type="match status" value="1"/>
</dbReference>
<dbReference type="STRING" id="200904.GCA_900168775_01491"/>
<dbReference type="RefSeq" id="WP_245911262.1">
    <property type="nucleotide sequence ID" value="NZ_BAABQN010000001.1"/>
</dbReference>
<dbReference type="Gene3D" id="3.60.140.10">
    <property type="entry name" value="CNF1/YfiH-like putative cysteine hydrolases"/>
    <property type="match status" value="1"/>
</dbReference>
<dbReference type="InterPro" id="IPR011324">
    <property type="entry name" value="Cytotoxic_necrot_fac-like_cat"/>
</dbReference>
<comment type="catalytic activity">
    <reaction evidence="1">
        <text>inosine + phosphate = alpha-D-ribose 1-phosphate + hypoxanthine</text>
        <dbReference type="Rhea" id="RHEA:27646"/>
        <dbReference type="ChEBI" id="CHEBI:17368"/>
        <dbReference type="ChEBI" id="CHEBI:17596"/>
        <dbReference type="ChEBI" id="CHEBI:43474"/>
        <dbReference type="ChEBI" id="CHEBI:57720"/>
        <dbReference type="EC" id="2.4.2.1"/>
    </reaction>
    <physiologicalReaction direction="left-to-right" evidence="1">
        <dbReference type="Rhea" id="RHEA:27647"/>
    </physiologicalReaction>
</comment>
<keyword evidence="5" id="KW-0808">Transferase</keyword>
<comment type="cofactor">
    <cofactor evidence="2">
        <name>Zn(2+)</name>
        <dbReference type="ChEBI" id="CHEBI:29105"/>
    </cofactor>
</comment>
<evidence type="ECO:0000313" key="13">
    <source>
        <dbReference type="EMBL" id="RBP01876.1"/>
    </source>
</evidence>
<accession>A0A366EIQ3</accession>
<reference evidence="13 14" key="1">
    <citation type="submission" date="2018-06" db="EMBL/GenBank/DDBJ databases">
        <title>Genomic Encyclopedia of Type Strains, Phase IV (KMG-IV): sequencing the most valuable type-strain genomes for metagenomic binning, comparative biology and taxonomic classification.</title>
        <authorList>
            <person name="Goeker M."/>
        </authorList>
    </citation>
    <scope>NUCLEOTIDE SEQUENCE [LARGE SCALE GENOMIC DNA]</scope>
    <source>
        <strain evidence="13 14">DSM 15140</strain>
    </source>
</reference>
<comment type="similarity">
    <text evidence="4 12">Belongs to the purine nucleoside phosphorylase YfiH/LACC1 family.</text>
</comment>